<name>A0A9D3QGA4_MEGAT</name>
<dbReference type="PANTHER" id="PTHR18871">
    <property type="entry name" value="CENTROSOMAL PROTEIN OF 112 KDA"/>
    <property type="match status" value="1"/>
</dbReference>
<reference evidence="2" key="1">
    <citation type="submission" date="2021-01" db="EMBL/GenBank/DDBJ databases">
        <authorList>
            <person name="Zahm M."/>
            <person name="Roques C."/>
            <person name="Cabau C."/>
            <person name="Klopp C."/>
            <person name="Donnadieu C."/>
            <person name="Jouanno E."/>
            <person name="Lampietro C."/>
            <person name="Louis A."/>
            <person name="Herpin A."/>
            <person name="Echchiki A."/>
            <person name="Berthelot C."/>
            <person name="Parey E."/>
            <person name="Roest-Crollius H."/>
            <person name="Braasch I."/>
            <person name="Postlethwait J."/>
            <person name="Bobe J."/>
            <person name="Montfort J."/>
            <person name="Bouchez O."/>
            <person name="Begum T."/>
            <person name="Mejri S."/>
            <person name="Adams A."/>
            <person name="Chen W.-J."/>
            <person name="Guiguen Y."/>
        </authorList>
    </citation>
    <scope>NUCLEOTIDE SEQUENCE</scope>
    <source>
        <strain evidence="2">YG-15Mar2019-1</strain>
        <tissue evidence="2">Brain</tissue>
    </source>
</reference>
<keyword evidence="3" id="KW-1185">Reference proteome</keyword>
<evidence type="ECO:0000256" key="1">
    <source>
        <dbReference type="SAM" id="MobiDB-lite"/>
    </source>
</evidence>
<dbReference type="Proteomes" id="UP001046870">
    <property type="component" value="Chromosome 1"/>
</dbReference>
<dbReference type="PANTHER" id="PTHR18871:SF2">
    <property type="entry name" value="CENTROSOMAL PROTEIN OF 112 KDA"/>
    <property type="match status" value="1"/>
</dbReference>
<dbReference type="AlphaFoldDB" id="A0A9D3QGA4"/>
<dbReference type="EMBL" id="JAFDVH010000001">
    <property type="protein sequence ID" value="KAG7491629.1"/>
    <property type="molecule type" value="Genomic_DNA"/>
</dbReference>
<dbReference type="InterPro" id="IPR055310">
    <property type="entry name" value="CEP112"/>
</dbReference>
<evidence type="ECO:0000313" key="3">
    <source>
        <dbReference type="Proteomes" id="UP001046870"/>
    </source>
</evidence>
<proteinExistence type="predicted"/>
<dbReference type="OrthoDB" id="78101at2759"/>
<accession>A0A9D3QGA4</accession>
<sequence>MAAAQPLAGRPAWRGLGTDPGNRQLSFSSWRGLAAQQIVELKLQHEQERTHLFQQHNAEKDSLVLDHQREIDNLGRQSRATMLPHKTQTQDWRMRDSQSTLAVGAEGHTRILHQLMEQGFDVGLPRSRRLHWDRVRVRTQQTGRIWGGPGLVGSICRLKQNEHEHRGELAKSSQQPIPLTCSVVIADPQSSVHTDMEGCSQQQIKAEGLLLLAVVYKEDMRRQITHVSVAHIDSARTRQEVCRMGWTGISWRTGSRLPRRMS</sequence>
<organism evidence="2 3">
    <name type="scientific">Megalops atlanticus</name>
    <name type="common">Tarpon</name>
    <name type="synonym">Clupea gigantea</name>
    <dbReference type="NCBI Taxonomy" id="7932"/>
    <lineage>
        <taxon>Eukaryota</taxon>
        <taxon>Metazoa</taxon>
        <taxon>Chordata</taxon>
        <taxon>Craniata</taxon>
        <taxon>Vertebrata</taxon>
        <taxon>Euteleostomi</taxon>
        <taxon>Actinopterygii</taxon>
        <taxon>Neopterygii</taxon>
        <taxon>Teleostei</taxon>
        <taxon>Elopiformes</taxon>
        <taxon>Megalopidae</taxon>
        <taxon>Megalops</taxon>
    </lineage>
</organism>
<protein>
    <submittedName>
        <fullName evidence="2">Uncharacterized protein</fullName>
    </submittedName>
</protein>
<gene>
    <name evidence="2" type="ORF">MATL_G00006030</name>
</gene>
<feature type="region of interest" description="Disordered" evidence="1">
    <location>
        <begin position="1"/>
        <end position="20"/>
    </location>
</feature>
<comment type="caution">
    <text evidence="2">The sequence shown here is derived from an EMBL/GenBank/DDBJ whole genome shotgun (WGS) entry which is preliminary data.</text>
</comment>
<evidence type="ECO:0000313" key="2">
    <source>
        <dbReference type="EMBL" id="KAG7491629.1"/>
    </source>
</evidence>